<dbReference type="PANTHER" id="PTHR43279:SF1">
    <property type="entry name" value="CATECHOL-2,3-DIOXYGENASE"/>
    <property type="match status" value="1"/>
</dbReference>
<name>A0A1I4A515_HALDA</name>
<feature type="domain" description="VOC" evidence="2">
    <location>
        <begin position="10"/>
        <end position="126"/>
    </location>
</feature>
<keyword evidence="3" id="KW-0223">Dioxygenase</keyword>
<dbReference type="CDD" id="cd07255">
    <property type="entry name" value="VOC_BsCatE_like_N"/>
    <property type="match status" value="1"/>
</dbReference>
<evidence type="ECO:0000259" key="2">
    <source>
        <dbReference type="PROSITE" id="PS51819"/>
    </source>
</evidence>
<dbReference type="CDD" id="cd16359">
    <property type="entry name" value="VOC_BsCatE_like_C"/>
    <property type="match status" value="1"/>
</dbReference>
<dbReference type="RefSeq" id="WP_075038154.1">
    <property type="nucleotide sequence ID" value="NZ_FOSB01000016.1"/>
</dbReference>
<keyword evidence="3" id="KW-0560">Oxidoreductase</keyword>
<keyword evidence="4" id="KW-1185">Reference proteome</keyword>
<dbReference type="Proteomes" id="UP000183557">
    <property type="component" value="Unassembled WGS sequence"/>
</dbReference>
<dbReference type="InterPro" id="IPR004360">
    <property type="entry name" value="Glyas_Fos-R_dOase_dom"/>
</dbReference>
<feature type="domain" description="VOC" evidence="2">
    <location>
        <begin position="168"/>
        <end position="282"/>
    </location>
</feature>
<dbReference type="PANTHER" id="PTHR43279">
    <property type="entry name" value="CATECHOL-2,3-DIOXYGENASE"/>
    <property type="match status" value="1"/>
</dbReference>
<dbReference type="OrthoDB" id="9792626at2"/>
<dbReference type="InterPro" id="IPR037523">
    <property type="entry name" value="VOC_core"/>
</dbReference>
<dbReference type="GO" id="GO:0004462">
    <property type="term" value="F:lactoylglutathione lyase activity"/>
    <property type="evidence" value="ECO:0007669"/>
    <property type="project" value="InterPro"/>
</dbReference>
<dbReference type="Gene3D" id="3.10.180.10">
    <property type="entry name" value="2,3-Dihydroxybiphenyl 1,2-Dioxygenase, domain 1"/>
    <property type="match status" value="2"/>
</dbReference>
<evidence type="ECO:0000313" key="4">
    <source>
        <dbReference type="Proteomes" id="UP000183557"/>
    </source>
</evidence>
<dbReference type="SUPFAM" id="SSF54593">
    <property type="entry name" value="Glyoxalase/Bleomycin resistance protein/Dihydroxybiphenyl dioxygenase"/>
    <property type="match status" value="2"/>
</dbReference>
<dbReference type="InterPro" id="IPR029068">
    <property type="entry name" value="Glyas_Bleomycin-R_OHBP_Dase"/>
</dbReference>
<evidence type="ECO:0000313" key="3">
    <source>
        <dbReference type="EMBL" id="SFK51021.1"/>
    </source>
</evidence>
<dbReference type="InterPro" id="IPR053863">
    <property type="entry name" value="Glyoxy/Ble-like_N"/>
</dbReference>
<dbReference type="AlphaFoldDB" id="A0A1I4A515"/>
<organism evidence="3 4">
    <name type="scientific">Halobacillus dabanensis</name>
    <dbReference type="NCBI Taxonomy" id="240302"/>
    <lineage>
        <taxon>Bacteria</taxon>
        <taxon>Bacillati</taxon>
        <taxon>Bacillota</taxon>
        <taxon>Bacilli</taxon>
        <taxon>Bacillales</taxon>
        <taxon>Bacillaceae</taxon>
        <taxon>Halobacillus</taxon>
    </lineage>
</organism>
<dbReference type="Pfam" id="PF00903">
    <property type="entry name" value="Glyoxalase"/>
    <property type="match status" value="1"/>
</dbReference>
<reference evidence="4" key="1">
    <citation type="submission" date="2016-10" db="EMBL/GenBank/DDBJ databases">
        <authorList>
            <person name="Varghese N."/>
            <person name="Submissions S."/>
        </authorList>
    </citation>
    <scope>NUCLEOTIDE SEQUENCE [LARGE SCALE GENOMIC DNA]</scope>
    <source>
        <strain evidence="4">CGMCC 1.3704</strain>
    </source>
</reference>
<dbReference type="GO" id="GO:0046872">
    <property type="term" value="F:metal ion binding"/>
    <property type="evidence" value="ECO:0007669"/>
    <property type="project" value="UniProtKB-KW"/>
</dbReference>
<dbReference type="PROSITE" id="PS51819">
    <property type="entry name" value="VOC"/>
    <property type="match status" value="2"/>
</dbReference>
<proteinExistence type="predicted"/>
<dbReference type="EMBL" id="FOSB01000016">
    <property type="protein sequence ID" value="SFK51021.1"/>
    <property type="molecule type" value="Genomic_DNA"/>
</dbReference>
<sequence length="282" mass="31749">MIFHEKENIHVNQVTLKVVDMDVSLDFYTNVIGFQVWKKSSGSVSLSAGDSRPLLVLEEGGEIISSSRRTTGLYHFALLLPEKTDLADLVKRLIKMGIPLGSSDHLVSEAVYFSDPDGNGIEVYIDRPSSMWEWRDGEVKMAVDPLDFEELFRFETNSGWVGLPERTVMGHIHLHVSDLEAAKQFYCDGLGLEIVSRLGNQALFISSEGYHHHIGLNTWKGAGAPPPEESEAGLKWYDIHFPDSYSRKEAVQRIRTMGSRVWEEAGIIYTLDPSENNIRLLL</sequence>
<dbReference type="InterPro" id="IPR018146">
    <property type="entry name" value="Glyoxalase_1_CS"/>
</dbReference>
<evidence type="ECO:0000256" key="1">
    <source>
        <dbReference type="ARBA" id="ARBA00022723"/>
    </source>
</evidence>
<protein>
    <submittedName>
        <fullName evidence="3">Catechol 2,3-dioxygenase</fullName>
    </submittedName>
</protein>
<dbReference type="Pfam" id="PF22677">
    <property type="entry name" value="Ble-like_N"/>
    <property type="match status" value="1"/>
</dbReference>
<accession>A0A1I4A515</accession>
<keyword evidence="1" id="KW-0479">Metal-binding</keyword>
<dbReference type="GO" id="GO:0051213">
    <property type="term" value="F:dioxygenase activity"/>
    <property type="evidence" value="ECO:0007669"/>
    <property type="project" value="UniProtKB-KW"/>
</dbReference>
<gene>
    <name evidence="3" type="ORF">SAMN04487936_1168</name>
</gene>
<dbReference type="PROSITE" id="PS00934">
    <property type="entry name" value="GLYOXALASE_I_1"/>
    <property type="match status" value="1"/>
</dbReference>